<comment type="caution">
    <text evidence="1">The sequence shown here is derived from an EMBL/GenBank/DDBJ whole genome shotgun (WGS) entry which is preliminary data.</text>
</comment>
<gene>
    <name evidence="1" type="ORF">CLIB1444_09S00694</name>
</gene>
<evidence type="ECO:0000313" key="2">
    <source>
        <dbReference type="Proteomes" id="UP001152531"/>
    </source>
</evidence>
<evidence type="ECO:0000313" key="1">
    <source>
        <dbReference type="EMBL" id="CAH6722308.1"/>
    </source>
</evidence>
<name>A0ACA9YB76_9ASCO</name>
<dbReference type="EMBL" id="CALSDN010000009">
    <property type="protein sequence ID" value="CAH6722308.1"/>
    <property type="molecule type" value="Genomic_DNA"/>
</dbReference>
<keyword evidence="2" id="KW-1185">Reference proteome</keyword>
<proteinExistence type="predicted"/>
<dbReference type="Proteomes" id="UP001152531">
    <property type="component" value="Unassembled WGS sequence"/>
</dbReference>
<protein>
    <submittedName>
        <fullName evidence="1">GTPase Mtg2p, mitochondrial</fullName>
    </submittedName>
</protein>
<accession>A0ACA9YB76</accession>
<organism evidence="1 2">
    <name type="scientific">[Candida] jaroonii</name>
    <dbReference type="NCBI Taxonomy" id="467808"/>
    <lineage>
        <taxon>Eukaryota</taxon>
        <taxon>Fungi</taxon>
        <taxon>Dikarya</taxon>
        <taxon>Ascomycota</taxon>
        <taxon>Saccharomycotina</taxon>
        <taxon>Pichiomycetes</taxon>
        <taxon>Debaryomycetaceae</taxon>
        <taxon>Yamadazyma</taxon>
    </lineage>
</organism>
<sequence length="530" mass="60014">MLRSIPNFKVFPKHFHTTIRLKVNDSWLDEIEPLAEKPKLPTETCSVKSEEEVESLINNFEPLVEYEGKNKFVFRNLGPDSMNFNSILVKLTDYFFGNNYQTVNAIKGEKSIKRAARIEQKTFQDLKMIRVRSGRGGNGAISFFRDANRPTGPPDGGDGGAGGNVYLKVVDNINSLHRIRRSYVAKNGQPGRGSQLDGKKGDDVLIEVPVGTTVRWVPDPFLIRDKLKETNKDKIWLDIINDNHQIQFFRNSYSVGEGWMFSENEESYYRERDFFSQLDKTVQDYDHEIINQEVFEDKFPLLGLDLNKVTSQPILLLKGGKGGMGNMNFLTNDVRNPRFCKKGRDGITESFLLELKLIADLGLVGLPNAGKSTLLNAISRARPRIGHWEFTTLQPTIGTIFTTIDKDPFTVADIPGIIKGASQNKGMGLDFLRHIERCKGLVFVVSLEKDPIKDITTLIEELGEISDDKKKLILATKADLNDTNENFVKFQQFVQENLNNDKETWKILPICATKNENIEACIKLMSEIAQ</sequence>
<reference evidence="1" key="1">
    <citation type="submission" date="2022-06" db="EMBL/GenBank/DDBJ databases">
        <authorList>
            <person name="Legras J.-L."/>
            <person name="Devillers H."/>
            <person name="Grondin C."/>
        </authorList>
    </citation>
    <scope>NUCLEOTIDE SEQUENCE</scope>
    <source>
        <strain evidence="1">CLIB 1444</strain>
    </source>
</reference>